<feature type="transmembrane region" description="Helical" evidence="1">
    <location>
        <begin position="6"/>
        <end position="31"/>
    </location>
</feature>
<keyword evidence="3" id="KW-1185">Reference proteome</keyword>
<gene>
    <name evidence="2" type="ORF">EDM56_28970</name>
</gene>
<keyword evidence="1" id="KW-1133">Transmembrane helix</keyword>
<protein>
    <submittedName>
        <fullName evidence="2">Uncharacterized protein</fullName>
    </submittedName>
</protein>
<comment type="caution">
    <text evidence="2">The sequence shown here is derived from an EMBL/GenBank/DDBJ whole genome shotgun (WGS) entry which is preliminary data.</text>
</comment>
<dbReference type="RefSeq" id="WP_122921410.1">
    <property type="nucleotide sequence ID" value="NZ_RHHQ01000028.1"/>
</dbReference>
<dbReference type="EMBL" id="RHHQ01000028">
    <property type="protein sequence ID" value="RNB79559.1"/>
    <property type="molecule type" value="Genomic_DNA"/>
</dbReference>
<keyword evidence="1" id="KW-0812">Transmembrane</keyword>
<keyword evidence="1" id="KW-0472">Membrane</keyword>
<organism evidence="2 3">
    <name type="scientific">Brevibacillus fluminis</name>
    <dbReference type="NCBI Taxonomy" id="511487"/>
    <lineage>
        <taxon>Bacteria</taxon>
        <taxon>Bacillati</taxon>
        <taxon>Bacillota</taxon>
        <taxon>Bacilli</taxon>
        <taxon>Bacillales</taxon>
        <taxon>Paenibacillaceae</taxon>
        <taxon>Brevibacillus</taxon>
    </lineage>
</organism>
<sequence>MNFSLIIGFVESLTSYYLTLLLLIMGLLLRFRTYPAYKSRQLTTDAAWARSGGNVCMIASGIVLVSHFLFI</sequence>
<evidence type="ECO:0000313" key="2">
    <source>
        <dbReference type="EMBL" id="RNB79559.1"/>
    </source>
</evidence>
<dbReference type="NCBIfam" id="NF042414">
    <property type="entry name" value="CLC_0170_fam"/>
    <property type="match status" value="1"/>
</dbReference>
<reference evidence="2 3" key="1">
    <citation type="submission" date="2018-10" db="EMBL/GenBank/DDBJ databases">
        <title>Phylogenomics of Brevibacillus.</title>
        <authorList>
            <person name="Dunlap C."/>
        </authorList>
    </citation>
    <scope>NUCLEOTIDE SEQUENCE [LARGE SCALE GENOMIC DNA]</scope>
    <source>
        <strain evidence="2 3">JCM 15716</strain>
    </source>
</reference>
<feature type="transmembrane region" description="Helical" evidence="1">
    <location>
        <begin position="52"/>
        <end position="70"/>
    </location>
</feature>
<evidence type="ECO:0000313" key="3">
    <source>
        <dbReference type="Proteomes" id="UP000271031"/>
    </source>
</evidence>
<dbReference type="InterPro" id="IPR049971">
    <property type="entry name" value="CLC_0170-like"/>
</dbReference>
<name>A0A3M8CVM8_9BACL</name>
<proteinExistence type="predicted"/>
<dbReference type="AlphaFoldDB" id="A0A3M8CVM8"/>
<accession>A0A3M8CVM8</accession>
<evidence type="ECO:0000256" key="1">
    <source>
        <dbReference type="SAM" id="Phobius"/>
    </source>
</evidence>
<dbReference type="Proteomes" id="UP000271031">
    <property type="component" value="Unassembled WGS sequence"/>
</dbReference>